<reference evidence="1 2" key="1">
    <citation type="submission" date="2020-02" db="EMBL/GenBank/DDBJ databases">
        <title>Draft genome sequence of Haematococcus lacustris strain NIES-144.</title>
        <authorList>
            <person name="Morimoto D."/>
            <person name="Nakagawa S."/>
            <person name="Yoshida T."/>
            <person name="Sawayama S."/>
        </authorList>
    </citation>
    <scope>NUCLEOTIDE SEQUENCE [LARGE SCALE GENOMIC DNA]</scope>
    <source>
        <strain evidence="1 2">NIES-144</strain>
    </source>
</reference>
<proteinExistence type="predicted"/>
<keyword evidence="2" id="KW-1185">Reference proteome</keyword>
<evidence type="ECO:0000313" key="2">
    <source>
        <dbReference type="Proteomes" id="UP000485058"/>
    </source>
</evidence>
<comment type="caution">
    <text evidence="1">The sequence shown here is derived from an EMBL/GenBank/DDBJ whole genome shotgun (WGS) entry which is preliminary data.</text>
</comment>
<sequence>ITQLPSFGRRLQQLKGAAETAVGGSRQLLRSGAMWGGREEWAGEGQPPPSRLAMAQLHQALAHEATVLVASQGVHARSLTQLLP</sequence>
<feature type="non-terminal residue" evidence="1">
    <location>
        <position position="1"/>
    </location>
</feature>
<organism evidence="1 2">
    <name type="scientific">Haematococcus lacustris</name>
    <name type="common">Green alga</name>
    <name type="synonym">Haematococcus pluvialis</name>
    <dbReference type="NCBI Taxonomy" id="44745"/>
    <lineage>
        <taxon>Eukaryota</taxon>
        <taxon>Viridiplantae</taxon>
        <taxon>Chlorophyta</taxon>
        <taxon>core chlorophytes</taxon>
        <taxon>Chlorophyceae</taxon>
        <taxon>CS clade</taxon>
        <taxon>Chlamydomonadales</taxon>
        <taxon>Haematococcaceae</taxon>
        <taxon>Haematococcus</taxon>
    </lineage>
</organism>
<gene>
    <name evidence="1" type="ORF">HaLaN_30282</name>
</gene>
<dbReference type="Proteomes" id="UP000485058">
    <property type="component" value="Unassembled WGS sequence"/>
</dbReference>
<dbReference type="AlphaFoldDB" id="A0A6A0AF42"/>
<dbReference type="EMBL" id="BLLF01005498">
    <property type="protein sequence ID" value="GFH31275.1"/>
    <property type="molecule type" value="Genomic_DNA"/>
</dbReference>
<accession>A0A6A0AF42</accession>
<name>A0A6A0AF42_HAELA</name>
<protein>
    <submittedName>
        <fullName evidence="1">Uncharacterized protein</fullName>
    </submittedName>
</protein>
<evidence type="ECO:0000313" key="1">
    <source>
        <dbReference type="EMBL" id="GFH31275.1"/>
    </source>
</evidence>
<feature type="non-terminal residue" evidence="1">
    <location>
        <position position="84"/>
    </location>
</feature>